<evidence type="ECO:0008006" key="3">
    <source>
        <dbReference type="Google" id="ProtNLM"/>
    </source>
</evidence>
<evidence type="ECO:0000313" key="2">
    <source>
        <dbReference type="Proteomes" id="UP001151760"/>
    </source>
</evidence>
<gene>
    <name evidence="1" type="ORF">Tco_1045583</name>
</gene>
<protein>
    <recommendedName>
        <fullName evidence="3">Maturase K</fullName>
    </recommendedName>
</protein>
<dbReference type="Proteomes" id="UP001151760">
    <property type="component" value="Unassembled WGS sequence"/>
</dbReference>
<dbReference type="EMBL" id="BQNB010018840">
    <property type="protein sequence ID" value="GJT78858.1"/>
    <property type="molecule type" value="Genomic_DNA"/>
</dbReference>
<organism evidence="1 2">
    <name type="scientific">Tanacetum coccineum</name>
    <dbReference type="NCBI Taxonomy" id="301880"/>
    <lineage>
        <taxon>Eukaryota</taxon>
        <taxon>Viridiplantae</taxon>
        <taxon>Streptophyta</taxon>
        <taxon>Embryophyta</taxon>
        <taxon>Tracheophyta</taxon>
        <taxon>Spermatophyta</taxon>
        <taxon>Magnoliopsida</taxon>
        <taxon>eudicotyledons</taxon>
        <taxon>Gunneridae</taxon>
        <taxon>Pentapetalae</taxon>
        <taxon>asterids</taxon>
        <taxon>campanulids</taxon>
        <taxon>Asterales</taxon>
        <taxon>Asteraceae</taxon>
        <taxon>Asteroideae</taxon>
        <taxon>Anthemideae</taxon>
        <taxon>Anthemidinae</taxon>
        <taxon>Tanacetum</taxon>
    </lineage>
</organism>
<sequence length="127" mass="14778">MQELSRQLQELQDKGFIRPSHSPVREAQSLPYVLSTNQCPSSLYGSDESSLQTVSRYSSSEVFIDEFLIYLPRNRKEEHVVHLRFSLEIIEKEEVCMLNSPSVSFWLQDSAFPWSRGHPEWYPPGTK</sequence>
<accession>A0ABQ5GTK0</accession>
<comment type="caution">
    <text evidence="1">The sequence shown here is derived from an EMBL/GenBank/DDBJ whole genome shotgun (WGS) entry which is preliminary data.</text>
</comment>
<keyword evidence="2" id="KW-1185">Reference proteome</keyword>
<name>A0ABQ5GTK0_9ASTR</name>
<reference evidence="1" key="1">
    <citation type="journal article" date="2022" name="Int. J. Mol. Sci.">
        <title>Draft Genome of Tanacetum Coccineum: Genomic Comparison of Closely Related Tanacetum-Family Plants.</title>
        <authorList>
            <person name="Yamashiro T."/>
            <person name="Shiraishi A."/>
            <person name="Nakayama K."/>
            <person name="Satake H."/>
        </authorList>
    </citation>
    <scope>NUCLEOTIDE SEQUENCE</scope>
</reference>
<evidence type="ECO:0000313" key="1">
    <source>
        <dbReference type="EMBL" id="GJT78858.1"/>
    </source>
</evidence>
<reference evidence="1" key="2">
    <citation type="submission" date="2022-01" db="EMBL/GenBank/DDBJ databases">
        <authorList>
            <person name="Yamashiro T."/>
            <person name="Shiraishi A."/>
            <person name="Satake H."/>
            <person name="Nakayama K."/>
        </authorList>
    </citation>
    <scope>NUCLEOTIDE SEQUENCE</scope>
</reference>
<proteinExistence type="predicted"/>